<feature type="domain" description="Nucleotidyl transferase" evidence="1">
    <location>
        <begin position="5"/>
        <end position="135"/>
    </location>
</feature>
<sequence length="253" mass="27538">LMYLGDNLSGGSLEGILETFESTTADATLMLKEVSNPQQFGVAETGLRGEINRLVEKPENPRSNLAIIGTYCFSSKIHKATSSIVPSNRGELEITDAIQYLLETDGIVNSESLDSWWFDCGTKDDLLEANKTILNQFNKRHIEGNISEDSKIEGLVEIGEGTRVINSQIMGSVKIGKNSIISNSIIGPETSIGSECKIYNSTIRRTILMDNGIIDSVVKVEDSVIGKNCSVISRSEFGGNIQLMIGDDSEILL</sequence>
<dbReference type="Gene3D" id="3.90.550.10">
    <property type="entry name" value="Spore Coat Polysaccharide Biosynthesis Protein SpsA, Chain A"/>
    <property type="match status" value="1"/>
</dbReference>
<dbReference type="InterPro" id="IPR056729">
    <property type="entry name" value="GMPPB_C"/>
</dbReference>
<evidence type="ECO:0000313" key="3">
    <source>
        <dbReference type="EMBL" id="SVC77432.1"/>
    </source>
</evidence>
<dbReference type="InterPro" id="IPR029044">
    <property type="entry name" value="Nucleotide-diphossugar_trans"/>
</dbReference>
<dbReference type="AlphaFoldDB" id="A0A382PZB1"/>
<name>A0A382PZB1_9ZZZZ</name>
<dbReference type="PANTHER" id="PTHR42883:SF2">
    <property type="entry name" value="THYMIDYLYLTRANSFERASE"/>
    <property type="match status" value="1"/>
</dbReference>
<gene>
    <name evidence="3" type="ORF">METZ01_LOCUS330286</name>
</gene>
<evidence type="ECO:0000259" key="2">
    <source>
        <dbReference type="Pfam" id="PF25087"/>
    </source>
</evidence>
<dbReference type="InterPro" id="IPR005835">
    <property type="entry name" value="NTP_transferase_dom"/>
</dbReference>
<reference evidence="3" key="1">
    <citation type="submission" date="2018-05" db="EMBL/GenBank/DDBJ databases">
        <authorList>
            <person name="Lanie J.A."/>
            <person name="Ng W.-L."/>
            <person name="Kazmierczak K.M."/>
            <person name="Andrzejewski T.M."/>
            <person name="Davidsen T.M."/>
            <person name="Wayne K.J."/>
            <person name="Tettelin H."/>
            <person name="Glass J.I."/>
            <person name="Rusch D."/>
            <person name="Podicherti R."/>
            <person name="Tsui H.-C.T."/>
            <person name="Winkler M.E."/>
        </authorList>
    </citation>
    <scope>NUCLEOTIDE SEQUENCE</scope>
</reference>
<feature type="domain" description="Mannose-1-phosphate guanyltransferase C-terminal" evidence="2">
    <location>
        <begin position="145"/>
        <end position="203"/>
    </location>
</feature>
<dbReference type="EMBL" id="UINC01110133">
    <property type="protein sequence ID" value="SVC77432.1"/>
    <property type="molecule type" value="Genomic_DNA"/>
</dbReference>
<accession>A0A382PZB1</accession>
<dbReference type="PANTHER" id="PTHR42883">
    <property type="entry name" value="GLUCOSE-1-PHOSPHATE THYMIDYLTRANSFERASE"/>
    <property type="match status" value="1"/>
</dbReference>
<dbReference type="Pfam" id="PF00483">
    <property type="entry name" value="NTP_transferase"/>
    <property type="match status" value="1"/>
</dbReference>
<feature type="non-terminal residue" evidence="3">
    <location>
        <position position="1"/>
    </location>
</feature>
<proteinExistence type="predicted"/>
<protein>
    <submittedName>
        <fullName evidence="3">Uncharacterized protein</fullName>
    </submittedName>
</protein>
<dbReference type="Pfam" id="PF25087">
    <property type="entry name" value="GMPPB_C"/>
    <property type="match status" value="1"/>
</dbReference>
<organism evidence="3">
    <name type="scientific">marine metagenome</name>
    <dbReference type="NCBI Taxonomy" id="408172"/>
    <lineage>
        <taxon>unclassified sequences</taxon>
        <taxon>metagenomes</taxon>
        <taxon>ecological metagenomes</taxon>
    </lineage>
</organism>
<dbReference type="Gene3D" id="2.160.10.10">
    <property type="entry name" value="Hexapeptide repeat proteins"/>
    <property type="match status" value="1"/>
</dbReference>
<evidence type="ECO:0000259" key="1">
    <source>
        <dbReference type="Pfam" id="PF00483"/>
    </source>
</evidence>
<dbReference type="SUPFAM" id="SSF53448">
    <property type="entry name" value="Nucleotide-diphospho-sugar transferases"/>
    <property type="match status" value="1"/>
</dbReference>